<proteinExistence type="predicted"/>
<dbReference type="OrthoDB" id="90756at2759"/>
<dbReference type="Pfam" id="PF04500">
    <property type="entry name" value="FLYWCH"/>
    <property type="match status" value="1"/>
</dbReference>
<dbReference type="InterPro" id="IPR052579">
    <property type="entry name" value="Zinc_finger_SWIM"/>
</dbReference>
<organism evidence="8">
    <name type="scientific">Thrips palmi</name>
    <name type="common">Melon thrips</name>
    <dbReference type="NCBI Taxonomy" id="161013"/>
    <lineage>
        <taxon>Eukaryota</taxon>
        <taxon>Metazoa</taxon>
        <taxon>Ecdysozoa</taxon>
        <taxon>Arthropoda</taxon>
        <taxon>Hexapoda</taxon>
        <taxon>Insecta</taxon>
        <taxon>Pterygota</taxon>
        <taxon>Neoptera</taxon>
        <taxon>Paraneoptera</taxon>
        <taxon>Thysanoptera</taxon>
        <taxon>Terebrantia</taxon>
        <taxon>Thripoidea</taxon>
        <taxon>Thripidae</taxon>
        <taxon>Thrips</taxon>
    </lineage>
</organism>
<evidence type="ECO:0000256" key="3">
    <source>
        <dbReference type="ARBA" id="ARBA00022833"/>
    </source>
</evidence>
<evidence type="ECO:0000259" key="6">
    <source>
        <dbReference type="Pfam" id="PF10551"/>
    </source>
</evidence>
<keyword evidence="2" id="KW-0863">Zinc-finger</keyword>
<dbReference type="PANTHER" id="PTHR31569:SF4">
    <property type="entry name" value="SWIM-TYPE DOMAIN-CONTAINING PROTEIN"/>
    <property type="match status" value="1"/>
</dbReference>
<reference evidence="8" key="1">
    <citation type="submission" date="2025-08" db="UniProtKB">
        <authorList>
            <consortium name="RefSeq"/>
        </authorList>
    </citation>
    <scope>IDENTIFICATION</scope>
    <source>
        <tissue evidence="8">Total insect</tissue>
    </source>
</reference>
<dbReference type="KEGG" id="tpal:117652701"/>
<sequence>MRSPFVLLIVLNLLTVVCDAVRLFTEKGLRDNTFFYHNGDGGHAYHFNLGTHTSIYFKCVQYEKLKCPGRAILRLEGGFRHSQAHNHLPDPDLVGERHFRANVLDQVRNARHVSFQDIIDQARRDRRYSRTVRRRMNLRRLRTPMYRARMASFPPVPLTLRELTQVLLGHPRVSQTVDGAENMYAGIYGSALIQVIPIAWILMENKTREGYRAVFALLKHLCPNLNPQRIITDWELAQQQAWQEAFPNATLQGCLWHLCRAFIKKANKLRVLRFRRHFPQVLNFIRMACVICLLPEELFDEALDVLRARARGIDFISAFILRGFFTYVERKWLGNQYRRTWMNFYRCMIRTNNSCESHNRMLRKAVGAYRPNIYAFIEAIARLEHNAHLDYVHMRDGGDARSTRRWQSVLADRYINALTRDLEDDLFYDRDETIWNFLDRASSLV</sequence>
<evidence type="ECO:0000313" key="7">
    <source>
        <dbReference type="Proteomes" id="UP000515158"/>
    </source>
</evidence>
<keyword evidence="7" id="KW-1185">Reference proteome</keyword>
<dbReference type="InterPro" id="IPR007588">
    <property type="entry name" value="Znf_FLYWCH"/>
</dbReference>
<protein>
    <submittedName>
        <fullName evidence="8">Uncharacterized protein LOC117652701</fullName>
    </submittedName>
</protein>
<dbReference type="GeneID" id="117652701"/>
<keyword evidence="1" id="KW-0479">Metal-binding</keyword>
<evidence type="ECO:0000313" key="8">
    <source>
        <dbReference type="RefSeq" id="XP_034253684.1"/>
    </source>
</evidence>
<gene>
    <name evidence="8" type="primary">LOC117652701</name>
</gene>
<feature type="domain" description="MULE transposase" evidence="6">
    <location>
        <begin position="193"/>
        <end position="259"/>
    </location>
</feature>
<feature type="signal peptide" evidence="4">
    <location>
        <begin position="1"/>
        <end position="20"/>
    </location>
</feature>
<feature type="chain" id="PRO_5028043256" evidence="4">
    <location>
        <begin position="21"/>
        <end position="445"/>
    </location>
</feature>
<dbReference type="AlphaFoldDB" id="A0A6P9A8U3"/>
<evidence type="ECO:0000259" key="5">
    <source>
        <dbReference type="Pfam" id="PF04500"/>
    </source>
</evidence>
<dbReference type="InterPro" id="IPR018289">
    <property type="entry name" value="MULE_transposase_dom"/>
</dbReference>
<accession>A0A6P9A8U3</accession>
<evidence type="ECO:0000256" key="2">
    <source>
        <dbReference type="ARBA" id="ARBA00022771"/>
    </source>
</evidence>
<dbReference type="InParanoid" id="A0A6P9A8U3"/>
<feature type="domain" description="FLYWCH-type" evidence="5">
    <location>
        <begin position="42"/>
        <end position="87"/>
    </location>
</feature>
<dbReference type="Proteomes" id="UP000515158">
    <property type="component" value="Unplaced"/>
</dbReference>
<dbReference type="Gene3D" id="2.20.25.240">
    <property type="match status" value="1"/>
</dbReference>
<dbReference type="Pfam" id="PF10551">
    <property type="entry name" value="MULE"/>
    <property type="match status" value="1"/>
</dbReference>
<keyword evidence="4" id="KW-0732">Signal</keyword>
<dbReference type="RefSeq" id="XP_034253684.1">
    <property type="nucleotide sequence ID" value="XM_034397793.1"/>
</dbReference>
<evidence type="ECO:0000256" key="4">
    <source>
        <dbReference type="SAM" id="SignalP"/>
    </source>
</evidence>
<dbReference type="GO" id="GO:0008270">
    <property type="term" value="F:zinc ion binding"/>
    <property type="evidence" value="ECO:0007669"/>
    <property type="project" value="UniProtKB-KW"/>
</dbReference>
<dbReference type="PANTHER" id="PTHR31569">
    <property type="entry name" value="SWIM-TYPE DOMAIN-CONTAINING PROTEIN"/>
    <property type="match status" value="1"/>
</dbReference>
<evidence type="ECO:0000256" key="1">
    <source>
        <dbReference type="ARBA" id="ARBA00022723"/>
    </source>
</evidence>
<keyword evidence="3" id="KW-0862">Zinc</keyword>
<name>A0A6P9A8U3_THRPL</name>